<dbReference type="EMBL" id="CP000493">
    <property type="protein sequence ID" value="ABM79973.1"/>
    <property type="molecule type" value="Genomic_DNA"/>
</dbReference>
<protein>
    <submittedName>
        <fullName evidence="6">Ribose ABC transporter ATP-binding protein, RbsA-1</fullName>
    </submittedName>
</protein>
<gene>
    <name evidence="6" type="ordered locus">Hbut_0098</name>
</gene>
<dbReference type="GO" id="GO:0016887">
    <property type="term" value="F:ATP hydrolysis activity"/>
    <property type="evidence" value="ECO:0007669"/>
    <property type="project" value="InterPro"/>
</dbReference>
<dbReference type="KEGG" id="hbu:Hbut_0098"/>
<evidence type="ECO:0000259" key="5">
    <source>
        <dbReference type="PROSITE" id="PS50893"/>
    </source>
</evidence>
<dbReference type="GeneID" id="4782370"/>
<dbReference type="InterPro" id="IPR027417">
    <property type="entry name" value="P-loop_NTPase"/>
</dbReference>
<dbReference type="SMART" id="SM00382">
    <property type="entry name" value="AAA"/>
    <property type="match status" value="1"/>
</dbReference>
<dbReference type="eggNOG" id="arCOG00186">
    <property type="taxonomic scope" value="Archaea"/>
</dbReference>
<dbReference type="AlphaFoldDB" id="A2BJ12"/>
<keyword evidence="2" id="KW-0677">Repeat</keyword>
<dbReference type="CDD" id="cd03215">
    <property type="entry name" value="ABC_Carb_Monos_II"/>
    <property type="match status" value="1"/>
</dbReference>
<sequence length="509" mass="55077">MGKAAPVLSLHGIVKVYPGGVVANDHVDLDLYPGEVLALLGENGAGKSTLVSIIAGLQRPDHGRIIYRGSEVQFGSPRDAVRAGIVLVPQHPRLIEAFTVAENVMLAVRLAGRKLSRSEVVSRLQQLAEKYGLHVDPDKPVRELTMGERQRAEILKALLLDAQVLLLDEPTTHLSPLEARQLLGLARRLAGEGRSVVLITHRIPEALEAADRIAVMRRGKLVTVMPRSEATPAKLLQLMFGEAPRMEVKRSAKPGSREVLVVRDVWISEPGRGYVVKAAAFSVRSGEIYGIAGVAGNGQRELFEAIIGLRIPVRGSIIIDGVDVTRRGAGARARLGTAVIPEERLGWALVPGKSLVFNTVLGFYSCGTSLFRGLVVLWSRARRLTEKIVEDMEVKTPGLDASVEALSGGNMQRFILGRELAKKPRLIVAMNPTAGLDFDATRRVRRLIARAADEGAAVLLVSEDLEELFELADRIAVMSAGRIVCECSKPFNYKHIVSAMAQGGGSVET</sequence>
<keyword evidence="7" id="KW-1185">Reference proteome</keyword>
<accession>A2BJ12</accession>
<organism evidence="6 7">
    <name type="scientific">Hyperthermus butylicus (strain DSM 5456 / JCM 9403 / PLM1-5)</name>
    <dbReference type="NCBI Taxonomy" id="415426"/>
    <lineage>
        <taxon>Archaea</taxon>
        <taxon>Thermoproteota</taxon>
        <taxon>Thermoprotei</taxon>
        <taxon>Desulfurococcales</taxon>
        <taxon>Pyrodictiaceae</taxon>
        <taxon>Hyperthermus</taxon>
    </lineage>
</organism>
<dbReference type="OrthoDB" id="18209at2157"/>
<feature type="domain" description="ABC transporter" evidence="5">
    <location>
        <begin position="8"/>
        <end position="243"/>
    </location>
</feature>
<dbReference type="InterPro" id="IPR003439">
    <property type="entry name" value="ABC_transporter-like_ATP-bd"/>
</dbReference>
<evidence type="ECO:0000256" key="1">
    <source>
        <dbReference type="ARBA" id="ARBA00022448"/>
    </source>
</evidence>
<dbReference type="RefSeq" id="WP_011821290.1">
    <property type="nucleotide sequence ID" value="NC_008818.1"/>
</dbReference>
<dbReference type="PANTHER" id="PTHR43790:SF9">
    <property type="entry name" value="GALACTOFURANOSE TRANSPORTER ATP-BINDING PROTEIN YTFR"/>
    <property type="match status" value="1"/>
</dbReference>
<dbReference type="Gene3D" id="3.40.50.300">
    <property type="entry name" value="P-loop containing nucleotide triphosphate hydrolases"/>
    <property type="match status" value="2"/>
</dbReference>
<dbReference type="STRING" id="415426.Hbut_0098"/>
<dbReference type="GO" id="GO:0005524">
    <property type="term" value="F:ATP binding"/>
    <property type="evidence" value="ECO:0007669"/>
    <property type="project" value="UniProtKB-KW"/>
</dbReference>
<dbReference type="PANTHER" id="PTHR43790">
    <property type="entry name" value="CARBOHYDRATE TRANSPORT ATP-BINDING PROTEIN MG119-RELATED"/>
    <property type="match status" value="1"/>
</dbReference>
<dbReference type="SUPFAM" id="SSF52540">
    <property type="entry name" value="P-loop containing nucleoside triphosphate hydrolases"/>
    <property type="match status" value="2"/>
</dbReference>
<dbReference type="PROSITE" id="PS00211">
    <property type="entry name" value="ABC_TRANSPORTER_1"/>
    <property type="match status" value="1"/>
</dbReference>
<evidence type="ECO:0000256" key="3">
    <source>
        <dbReference type="ARBA" id="ARBA00022741"/>
    </source>
</evidence>
<keyword evidence="3" id="KW-0547">Nucleotide-binding</keyword>
<evidence type="ECO:0000256" key="2">
    <source>
        <dbReference type="ARBA" id="ARBA00022737"/>
    </source>
</evidence>
<dbReference type="InterPro" id="IPR017871">
    <property type="entry name" value="ABC_transporter-like_CS"/>
</dbReference>
<evidence type="ECO:0000256" key="4">
    <source>
        <dbReference type="ARBA" id="ARBA00022840"/>
    </source>
</evidence>
<name>A2BJ12_HYPBU</name>
<dbReference type="EnsemblBacteria" id="ABM79973">
    <property type="protein sequence ID" value="ABM79973"/>
    <property type="gene ID" value="Hbut_0098"/>
</dbReference>
<dbReference type="CDD" id="cd03216">
    <property type="entry name" value="ABC_Carb_Monos_I"/>
    <property type="match status" value="1"/>
</dbReference>
<dbReference type="HOGENOM" id="CLU_000604_92_0_2"/>
<evidence type="ECO:0000313" key="6">
    <source>
        <dbReference type="EMBL" id="ABM79973.1"/>
    </source>
</evidence>
<dbReference type="PROSITE" id="PS50893">
    <property type="entry name" value="ABC_TRANSPORTER_2"/>
    <property type="match status" value="2"/>
</dbReference>
<keyword evidence="1" id="KW-0813">Transport</keyword>
<dbReference type="Proteomes" id="UP000002593">
    <property type="component" value="Chromosome"/>
</dbReference>
<feature type="domain" description="ABC transporter" evidence="5">
    <location>
        <begin position="260"/>
        <end position="505"/>
    </location>
</feature>
<proteinExistence type="predicted"/>
<dbReference type="InterPro" id="IPR050107">
    <property type="entry name" value="ABC_carbohydrate_import_ATPase"/>
</dbReference>
<keyword evidence="4 6" id="KW-0067">ATP-binding</keyword>
<evidence type="ECO:0000313" key="7">
    <source>
        <dbReference type="Proteomes" id="UP000002593"/>
    </source>
</evidence>
<dbReference type="Pfam" id="PF00005">
    <property type="entry name" value="ABC_tran"/>
    <property type="match status" value="2"/>
</dbReference>
<reference evidence="6 7" key="1">
    <citation type="journal article" date="2007" name="Archaea">
        <title>The genome of Hyperthermus butylicus: a sulfur-reducing, peptide fermenting, neutrophilic Crenarchaeote growing up to 108 degrees C.</title>
        <authorList>
            <person name="Brugger K."/>
            <person name="Chen L."/>
            <person name="Stark M."/>
            <person name="Zibat A."/>
            <person name="Redder P."/>
            <person name="Ruepp A."/>
            <person name="Awayez M."/>
            <person name="She Q."/>
            <person name="Garrett R.A."/>
            <person name="Klenk H.P."/>
        </authorList>
    </citation>
    <scope>NUCLEOTIDE SEQUENCE [LARGE SCALE GENOMIC DNA]</scope>
    <source>
        <strain evidence="7">DSM 5456 / JCM 9403 / PLM1-5</strain>
    </source>
</reference>
<dbReference type="InterPro" id="IPR003593">
    <property type="entry name" value="AAA+_ATPase"/>
</dbReference>